<evidence type="ECO:0000259" key="10">
    <source>
        <dbReference type="PROSITE" id="PS50905"/>
    </source>
</evidence>
<organism evidence="11 12">
    <name type="scientific">Paraphotobacterium marinum</name>
    <dbReference type="NCBI Taxonomy" id="1755811"/>
    <lineage>
        <taxon>Bacteria</taxon>
        <taxon>Pseudomonadati</taxon>
        <taxon>Pseudomonadota</taxon>
        <taxon>Gammaproteobacteria</taxon>
        <taxon>Vibrionales</taxon>
        <taxon>Vibrionaceae</taxon>
        <taxon>Paraphotobacterium</taxon>
    </lineage>
</organism>
<evidence type="ECO:0000256" key="7">
    <source>
        <dbReference type="ARBA" id="ARBA00036243"/>
    </source>
</evidence>
<comment type="similarity">
    <text evidence="2 8">Belongs to the bacterioferritin family.</text>
</comment>
<feature type="binding site" description="axial binding residue" evidence="9">
    <location>
        <position position="52"/>
    </location>
    <ligand>
        <name>heme b</name>
        <dbReference type="ChEBI" id="CHEBI:60344"/>
        <note>ligand shared between dimeric partners</note>
    </ligand>
    <ligandPart>
        <name>Fe</name>
        <dbReference type="ChEBI" id="CHEBI:18248"/>
    </ligandPart>
</feature>
<dbReference type="SUPFAM" id="SSF47240">
    <property type="entry name" value="Ferritin-like"/>
    <property type="match status" value="1"/>
</dbReference>
<dbReference type="Pfam" id="PF00210">
    <property type="entry name" value="Ferritin"/>
    <property type="match status" value="1"/>
</dbReference>
<dbReference type="EMBL" id="CP022355">
    <property type="protein sequence ID" value="ASK78598.1"/>
    <property type="molecule type" value="Genomic_DNA"/>
</dbReference>
<comment type="catalytic activity">
    <reaction evidence="7">
        <text>Fe(2+)(in) = Fe(2+)(out)</text>
        <dbReference type="Rhea" id="RHEA:28486"/>
        <dbReference type="ChEBI" id="CHEBI:29033"/>
    </reaction>
</comment>
<dbReference type="PIRSF" id="PIRSF002560">
    <property type="entry name" value="Bacterioferritin"/>
    <property type="match status" value="1"/>
</dbReference>
<dbReference type="InterPro" id="IPR002024">
    <property type="entry name" value="Bacterioferritin"/>
</dbReference>
<dbReference type="KEGG" id="pmai:CF386_06055"/>
<dbReference type="PRINTS" id="PR00601">
    <property type="entry name" value="BACFERRITIN"/>
</dbReference>
<comment type="catalytic activity">
    <reaction evidence="8">
        <text>4 Fe(2+) + O2 + 4 H(+) = 4 Fe(3+) + 2 H2O</text>
        <dbReference type="Rhea" id="RHEA:11148"/>
        <dbReference type="ChEBI" id="CHEBI:15377"/>
        <dbReference type="ChEBI" id="CHEBI:15378"/>
        <dbReference type="ChEBI" id="CHEBI:15379"/>
        <dbReference type="ChEBI" id="CHEBI:29033"/>
        <dbReference type="ChEBI" id="CHEBI:29034"/>
        <dbReference type="EC" id="1.16.3.1"/>
    </reaction>
</comment>
<dbReference type="InterPro" id="IPR012347">
    <property type="entry name" value="Ferritin-like"/>
</dbReference>
<dbReference type="GO" id="GO:0006879">
    <property type="term" value="P:intracellular iron ion homeostasis"/>
    <property type="evidence" value="ECO:0007669"/>
    <property type="project" value="UniProtKB-KW"/>
</dbReference>
<sequence>MTENQNIIIALNKILTVELTSINQYFLHARIFKHWGLEGLNSKEYKKSILDMKQADRLIERILFLGGLPNLQLLNKVNIGEDTEEIIQADLELENSELTLLKQVIQACEDAKDFVSRDIIEKILEEEEEYYDWLIVQQELIGNINIKNYQQSMMEK</sequence>
<proteinExistence type="inferred from homology"/>
<dbReference type="CDD" id="cd00907">
    <property type="entry name" value="Bacterioferritin"/>
    <property type="match status" value="1"/>
</dbReference>
<accession>A0A220VDV6</accession>
<dbReference type="PANTHER" id="PTHR30295:SF0">
    <property type="entry name" value="BACTERIOFERRITIN"/>
    <property type="match status" value="1"/>
</dbReference>
<keyword evidence="6 8" id="KW-0408">Iron</keyword>
<dbReference type="NCBIfam" id="TIGR00754">
    <property type="entry name" value="bfr"/>
    <property type="match status" value="1"/>
</dbReference>
<comment type="function">
    <text evidence="8">Iron-storage protein, whose ferroxidase center binds Fe(2+), oxidizes it using dioxygen to Fe(3+), and participates in the subsequent Fe(3+) oxide mineral core formation within the central cavity of the BFR protein shell.</text>
</comment>
<dbReference type="Proteomes" id="UP000242175">
    <property type="component" value="Chromosome large"/>
</dbReference>
<evidence type="ECO:0000256" key="5">
    <source>
        <dbReference type="ARBA" id="ARBA00022723"/>
    </source>
</evidence>
<name>A0A220VDV6_9GAMM</name>
<evidence type="ECO:0000313" key="12">
    <source>
        <dbReference type="Proteomes" id="UP000242175"/>
    </source>
</evidence>
<evidence type="ECO:0000256" key="9">
    <source>
        <dbReference type="PIRSR" id="PIRSR002560-1"/>
    </source>
</evidence>
<dbReference type="PROSITE" id="PS50905">
    <property type="entry name" value="FERRITIN_LIKE"/>
    <property type="match status" value="1"/>
</dbReference>
<dbReference type="Gene3D" id="1.20.1260.10">
    <property type="match status" value="1"/>
</dbReference>
<keyword evidence="5 8" id="KW-0479">Metal-binding</keyword>
<dbReference type="InterPro" id="IPR008331">
    <property type="entry name" value="Ferritin_DPS_dom"/>
</dbReference>
<evidence type="ECO:0000256" key="4">
    <source>
        <dbReference type="ARBA" id="ARBA00022617"/>
    </source>
</evidence>
<dbReference type="EC" id="1.16.3.1" evidence="8"/>
<dbReference type="GO" id="GO:0005829">
    <property type="term" value="C:cytosol"/>
    <property type="evidence" value="ECO:0007669"/>
    <property type="project" value="TreeGrafter"/>
</dbReference>
<evidence type="ECO:0000256" key="8">
    <source>
        <dbReference type="PIRNR" id="PIRNR002560"/>
    </source>
</evidence>
<feature type="domain" description="Ferritin-like diiron" evidence="10">
    <location>
        <begin position="1"/>
        <end position="145"/>
    </location>
</feature>
<dbReference type="RefSeq" id="WP_089073506.1">
    <property type="nucleotide sequence ID" value="NZ_CBCSAM010000001.1"/>
</dbReference>
<keyword evidence="12" id="KW-1185">Reference proteome</keyword>
<dbReference type="GO" id="GO:0020037">
    <property type="term" value="F:heme binding"/>
    <property type="evidence" value="ECO:0007669"/>
    <property type="project" value="TreeGrafter"/>
</dbReference>
<feature type="binding site" evidence="9">
    <location>
        <position position="127"/>
    </location>
    <ligand>
        <name>Fe cation</name>
        <dbReference type="ChEBI" id="CHEBI:24875"/>
        <label>1</label>
    </ligand>
</feature>
<evidence type="ECO:0000313" key="11">
    <source>
        <dbReference type="EMBL" id="ASK78598.1"/>
    </source>
</evidence>
<evidence type="ECO:0000256" key="1">
    <source>
        <dbReference type="ARBA" id="ARBA00001970"/>
    </source>
</evidence>
<feature type="binding site" evidence="9">
    <location>
        <position position="127"/>
    </location>
    <ligand>
        <name>Fe cation</name>
        <dbReference type="ChEBI" id="CHEBI:24875"/>
        <label>2</label>
    </ligand>
</feature>
<evidence type="ECO:0000256" key="2">
    <source>
        <dbReference type="ARBA" id="ARBA00008093"/>
    </source>
</evidence>
<keyword evidence="3 8" id="KW-0409">Iron storage</keyword>
<dbReference type="AlphaFoldDB" id="A0A220VDV6"/>
<dbReference type="PANTHER" id="PTHR30295">
    <property type="entry name" value="BACTERIOFERRITIN"/>
    <property type="match status" value="1"/>
</dbReference>
<dbReference type="OrthoDB" id="9800505at2"/>
<feature type="binding site" evidence="9">
    <location>
        <position position="94"/>
    </location>
    <ligand>
        <name>Fe cation</name>
        <dbReference type="ChEBI" id="CHEBI:24875"/>
        <label>2</label>
    </ligand>
</feature>
<comment type="cofactor">
    <cofactor evidence="1">
        <name>heme b</name>
        <dbReference type="ChEBI" id="CHEBI:60344"/>
    </cofactor>
</comment>
<protein>
    <recommendedName>
        <fullName evidence="8">Bacterioferritin</fullName>
        <ecNumber evidence="8">1.16.3.1</ecNumber>
    </recommendedName>
</protein>
<evidence type="ECO:0000256" key="6">
    <source>
        <dbReference type="ARBA" id="ARBA00023004"/>
    </source>
</evidence>
<dbReference type="GO" id="GO:0004322">
    <property type="term" value="F:ferroxidase activity"/>
    <property type="evidence" value="ECO:0007669"/>
    <property type="project" value="UniProtKB-EC"/>
</dbReference>
<keyword evidence="4" id="KW-0349">Heme</keyword>
<reference evidence="11 12" key="1">
    <citation type="journal article" date="2016" name="Int. J. Syst. Evol. Microbiol.">
        <title>Paraphotobacterium marinum gen. nov., sp. nov., a member of the family Vibrionaceae, isolated from surface seawater.</title>
        <authorList>
            <person name="Huang Z."/>
            <person name="Dong C."/>
            <person name="Shao Z."/>
        </authorList>
    </citation>
    <scope>NUCLEOTIDE SEQUENCE [LARGE SCALE GENOMIC DNA]</scope>
    <source>
        <strain evidence="11 12">NSCS20N07D</strain>
    </source>
</reference>
<gene>
    <name evidence="11" type="primary">bfr</name>
    <name evidence="11" type="ORF">CF386_06055</name>
</gene>
<dbReference type="InterPro" id="IPR009040">
    <property type="entry name" value="Ferritin-like_diiron"/>
</dbReference>
<evidence type="ECO:0000256" key="3">
    <source>
        <dbReference type="ARBA" id="ARBA00022434"/>
    </source>
</evidence>
<dbReference type="InterPro" id="IPR009078">
    <property type="entry name" value="Ferritin-like_SF"/>
</dbReference>
<dbReference type="GO" id="GO:0008199">
    <property type="term" value="F:ferric iron binding"/>
    <property type="evidence" value="ECO:0007669"/>
    <property type="project" value="InterPro"/>
</dbReference>
<dbReference type="GO" id="GO:0006826">
    <property type="term" value="P:iron ion transport"/>
    <property type="evidence" value="ECO:0007669"/>
    <property type="project" value="InterPro"/>
</dbReference>
<feature type="binding site" evidence="9">
    <location>
        <position position="18"/>
    </location>
    <ligand>
        <name>Fe cation</name>
        <dbReference type="ChEBI" id="CHEBI:24875"/>
        <label>1</label>
    </ligand>
</feature>